<evidence type="ECO:0000313" key="2">
    <source>
        <dbReference type="EMBL" id="GFO23014.1"/>
    </source>
</evidence>
<reference evidence="2 3" key="1">
    <citation type="journal article" date="2021" name="Elife">
        <title>Chloroplast acquisition without the gene transfer in kleptoplastic sea slugs, Plakobranchus ocellatus.</title>
        <authorList>
            <person name="Maeda T."/>
            <person name="Takahashi S."/>
            <person name="Yoshida T."/>
            <person name="Shimamura S."/>
            <person name="Takaki Y."/>
            <person name="Nagai Y."/>
            <person name="Toyoda A."/>
            <person name="Suzuki Y."/>
            <person name="Arimoto A."/>
            <person name="Ishii H."/>
            <person name="Satoh N."/>
            <person name="Nishiyama T."/>
            <person name="Hasebe M."/>
            <person name="Maruyama T."/>
            <person name="Minagawa J."/>
            <person name="Obokata J."/>
            <person name="Shigenobu S."/>
        </authorList>
    </citation>
    <scope>NUCLEOTIDE SEQUENCE [LARGE SCALE GENOMIC DNA]</scope>
</reference>
<dbReference type="EMBL" id="BLXT01005495">
    <property type="protein sequence ID" value="GFO23014.1"/>
    <property type="molecule type" value="Genomic_DNA"/>
</dbReference>
<feature type="region of interest" description="Disordered" evidence="1">
    <location>
        <begin position="1"/>
        <end position="100"/>
    </location>
</feature>
<sequence>MQEQEEQESREGRRKRRGMIRMVEDEEKDMKEEMEEEEEDKKEGGGKKNGKRGKEKDERQRTREEEEEETRELVEEEALREEVEEAPGLEPRQKRHCRSEGGNVTFSATDAHPIADLTAVHICFDGSFLLEGVDVAIDNKHALRCQFIPTVHAPVYWGPGSLRSP</sequence>
<proteinExistence type="predicted"/>
<comment type="caution">
    <text evidence="2">The sequence shown here is derived from an EMBL/GenBank/DDBJ whole genome shotgun (WGS) entry which is preliminary data.</text>
</comment>
<protein>
    <submittedName>
        <fullName evidence="2">Uncharacterized protein</fullName>
    </submittedName>
</protein>
<accession>A0AAV4BS58</accession>
<name>A0AAV4BS58_9GAST</name>
<feature type="compositionally biased region" description="Basic and acidic residues" evidence="1">
    <location>
        <begin position="41"/>
        <end position="64"/>
    </location>
</feature>
<feature type="compositionally biased region" description="Acidic residues" evidence="1">
    <location>
        <begin position="24"/>
        <end position="40"/>
    </location>
</feature>
<dbReference type="AlphaFoldDB" id="A0AAV4BS58"/>
<evidence type="ECO:0000256" key="1">
    <source>
        <dbReference type="SAM" id="MobiDB-lite"/>
    </source>
</evidence>
<keyword evidence="3" id="KW-1185">Reference proteome</keyword>
<evidence type="ECO:0000313" key="3">
    <source>
        <dbReference type="Proteomes" id="UP000735302"/>
    </source>
</evidence>
<gene>
    <name evidence="2" type="ORF">PoB_004951900</name>
</gene>
<dbReference type="Proteomes" id="UP000735302">
    <property type="component" value="Unassembled WGS sequence"/>
</dbReference>
<feature type="compositionally biased region" description="Acidic residues" evidence="1">
    <location>
        <begin position="65"/>
        <end position="87"/>
    </location>
</feature>
<organism evidence="2 3">
    <name type="scientific">Plakobranchus ocellatus</name>
    <dbReference type="NCBI Taxonomy" id="259542"/>
    <lineage>
        <taxon>Eukaryota</taxon>
        <taxon>Metazoa</taxon>
        <taxon>Spiralia</taxon>
        <taxon>Lophotrochozoa</taxon>
        <taxon>Mollusca</taxon>
        <taxon>Gastropoda</taxon>
        <taxon>Heterobranchia</taxon>
        <taxon>Euthyneura</taxon>
        <taxon>Panpulmonata</taxon>
        <taxon>Sacoglossa</taxon>
        <taxon>Placobranchoidea</taxon>
        <taxon>Plakobranchidae</taxon>
        <taxon>Plakobranchus</taxon>
    </lineage>
</organism>